<name>A0A425HNZ9_TOXGO</name>
<dbReference type="EC" id="2.8.1.7" evidence="3"/>
<keyword evidence="6" id="KW-0663">Pyridoxal phosphate</keyword>
<dbReference type="GO" id="GO:0005829">
    <property type="term" value="C:cytosol"/>
    <property type="evidence" value="ECO:0007669"/>
    <property type="project" value="TreeGrafter"/>
</dbReference>
<keyword evidence="12" id="KW-0032">Aminotransferase</keyword>
<evidence type="ECO:0000256" key="8">
    <source>
        <dbReference type="ARBA" id="ARBA00023014"/>
    </source>
</evidence>
<evidence type="ECO:0000256" key="3">
    <source>
        <dbReference type="ARBA" id="ARBA00012239"/>
    </source>
</evidence>
<gene>
    <name evidence="12" type="ORF">TGCAST_211090</name>
</gene>
<dbReference type="Proteomes" id="UP000284452">
    <property type="component" value="Unassembled WGS sequence"/>
</dbReference>
<dbReference type="GO" id="GO:0016226">
    <property type="term" value="P:iron-sulfur cluster assembly"/>
    <property type="evidence" value="ECO:0007669"/>
    <property type="project" value="TreeGrafter"/>
</dbReference>
<comment type="similarity">
    <text evidence="2">Belongs to the class-V pyridoxal-phosphate-dependent aminotransferase family. NifS/IscS subfamily.</text>
</comment>
<evidence type="ECO:0000256" key="10">
    <source>
        <dbReference type="SAM" id="MobiDB-lite"/>
    </source>
</evidence>
<evidence type="ECO:0000313" key="12">
    <source>
        <dbReference type="EMBL" id="RQX67692.1"/>
    </source>
</evidence>
<keyword evidence="8" id="KW-0411">Iron-sulfur</keyword>
<dbReference type="InterPro" id="IPR000192">
    <property type="entry name" value="Aminotrans_V_dom"/>
</dbReference>
<reference evidence="12 13" key="1">
    <citation type="submission" date="2017-10" db="EMBL/GenBank/DDBJ databases">
        <authorList>
            <person name="Sibley D."/>
            <person name="Venepally P."/>
            <person name="Karamycheva S."/>
            <person name="Hadjithomas M."/>
            <person name="Khan A."/>
            <person name="Brunk B."/>
            <person name="Roos D."/>
            <person name="Caler E."/>
            <person name="Lorenzi H."/>
        </authorList>
    </citation>
    <scope>NUCLEOTIDE SEQUENCE [LARGE SCALE GENOMIC DNA]</scope>
    <source>
        <strain evidence="12 13">CAST</strain>
    </source>
</reference>
<evidence type="ECO:0000256" key="9">
    <source>
        <dbReference type="RuleBase" id="RU004504"/>
    </source>
</evidence>
<accession>A0A425HNZ9</accession>
<dbReference type="GO" id="GO:0008483">
    <property type="term" value="F:transaminase activity"/>
    <property type="evidence" value="ECO:0007669"/>
    <property type="project" value="UniProtKB-KW"/>
</dbReference>
<dbReference type="VEuPathDB" id="ToxoDB:TGCAST_211090"/>
<dbReference type="EMBL" id="AHIV02001981">
    <property type="protein sequence ID" value="RQX67692.1"/>
    <property type="molecule type" value="Genomic_DNA"/>
</dbReference>
<dbReference type="PANTHER" id="PTHR11601">
    <property type="entry name" value="CYSTEINE DESULFURYLASE FAMILY MEMBER"/>
    <property type="match status" value="1"/>
</dbReference>
<feature type="compositionally biased region" description="Low complexity" evidence="10">
    <location>
        <begin position="171"/>
        <end position="184"/>
    </location>
</feature>
<evidence type="ECO:0000256" key="2">
    <source>
        <dbReference type="ARBA" id="ARBA00006490"/>
    </source>
</evidence>
<keyword evidence="4 12" id="KW-0808">Transferase</keyword>
<dbReference type="FunFam" id="3.40.640.10:FF:000003">
    <property type="entry name" value="Cysteine desulfurase IscS"/>
    <property type="match status" value="1"/>
</dbReference>
<dbReference type="GO" id="GO:0051536">
    <property type="term" value="F:iron-sulfur cluster binding"/>
    <property type="evidence" value="ECO:0007669"/>
    <property type="project" value="UniProtKB-KW"/>
</dbReference>
<dbReference type="Gene3D" id="3.90.1150.10">
    <property type="entry name" value="Aspartate Aminotransferase, domain 1"/>
    <property type="match status" value="1"/>
</dbReference>
<dbReference type="GO" id="GO:0031071">
    <property type="term" value="F:cysteine desulfurase activity"/>
    <property type="evidence" value="ECO:0007669"/>
    <property type="project" value="UniProtKB-EC"/>
</dbReference>
<dbReference type="InterPro" id="IPR020578">
    <property type="entry name" value="Aminotrans_V_PyrdxlP_BS"/>
</dbReference>
<dbReference type="GO" id="GO:0005739">
    <property type="term" value="C:mitochondrion"/>
    <property type="evidence" value="ECO:0007669"/>
    <property type="project" value="TreeGrafter"/>
</dbReference>
<protein>
    <recommendedName>
        <fullName evidence="3">cysteine desulfurase</fullName>
        <ecNumber evidence="3">2.8.1.7</ecNumber>
    </recommendedName>
</protein>
<dbReference type="NCBIfam" id="NF010611">
    <property type="entry name" value="PRK14012.1"/>
    <property type="match status" value="1"/>
</dbReference>
<keyword evidence="5" id="KW-0479">Metal-binding</keyword>
<evidence type="ECO:0000256" key="1">
    <source>
        <dbReference type="ARBA" id="ARBA00001933"/>
    </source>
</evidence>
<dbReference type="PANTHER" id="PTHR11601:SF34">
    <property type="entry name" value="CYSTEINE DESULFURASE"/>
    <property type="match status" value="1"/>
</dbReference>
<evidence type="ECO:0000256" key="7">
    <source>
        <dbReference type="ARBA" id="ARBA00023004"/>
    </source>
</evidence>
<evidence type="ECO:0000256" key="6">
    <source>
        <dbReference type="ARBA" id="ARBA00022898"/>
    </source>
</evidence>
<dbReference type="GO" id="GO:0046872">
    <property type="term" value="F:metal ion binding"/>
    <property type="evidence" value="ECO:0007669"/>
    <property type="project" value="UniProtKB-KW"/>
</dbReference>
<evidence type="ECO:0000256" key="5">
    <source>
        <dbReference type="ARBA" id="ARBA00022723"/>
    </source>
</evidence>
<dbReference type="SUPFAM" id="SSF53383">
    <property type="entry name" value="PLP-dependent transferases"/>
    <property type="match status" value="1"/>
</dbReference>
<dbReference type="InterPro" id="IPR015422">
    <property type="entry name" value="PyrdxlP-dep_Trfase_small"/>
</dbReference>
<proteinExistence type="inferred from homology"/>
<comment type="cofactor">
    <cofactor evidence="1 9">
        <name>pyridoxal 5'-phosphate</name>
        <dbReference type="ChEBI" id="CHEBI:597326"/>
    </cofactor>
</comment>
<dbReference type="Pfam" id="PF00266">
    <property type="entry name" value="Aminotran_5"/>
    <property type="match status" value="1"/>
</dbReference>
<comment type="caution">
    <text evidence="12">The sequence shown here is derived from an EMBL/GenBank/DDBJ whole genome shotgun (WGS) entry which is preliminary data.</text>
</comment>
<organism evidence="12 13">
    <name type="scientific">Toxoplasma gondii CAST</name>
    <dbReference type="NCBI Taxonomy" id="943122"/>
    <lineage>
        <taxon>Eukaryota</taxon>
        <taxon>Sar</taxon>
        <taxon>Alveolata</taxon>
        <taxon>Apicomplexa</taxon>
        <taxon>Conoidasida</taxon>
        <taxon>Coccidia</taxon>
        <taxon>Eucoccidiorida</taxon>
        <taxon>Eimeriorina</taxon>
        <taxon>Sarcocystidae</taxon>
        <taxon>Toxoplasma</taxon>
    </lineage>
</organism>
<evidence type="ECO:0000259" key="11">
    <source>
        <dbReference type="Pfam" id="PF00266"/>
    </source>
</evidence>
<keyword evidence="7" id="KW-0408">Iron</keyword>
<feature type="compositionally biased region" description="Pro residues" evidence="10">
    <location>
        <begin position="155"/>
        <end position="170"/>
    </location>
</feature>
<feature type="region of interest" description="Disordered" evidence="10">
    <location>
        <begin position="148"/>
        <end position="184"/>
    </location>
</feature>
<dbReference type="InterPro" id="IPR015424">
    <property type="entry name" value="PyrdxlP-dep_Trfase"/>
</dbReference>
<feature type="domain" description="Aminotransferase class V" evidence="11">
    <location>
        <begin position="193"/>
        <end position="586"/>
    </location>
</feature>
<dbReference type="AlphaFoldDB" id="A0A425HNZ9"/>
<sequence>MSRLAKVACAAAPRCRGRCYALSTVPPLTVFSSRSSSLSSRSSFSPLSSLFSTASCVPLQTTAVRASSRSFLNLHRGPLRSRPDLADGERRTATLATFNTEENSPFCRSWNATSPALLPSASRQHPQASDLHLFSPFLASAAAPFSSVSSSSSPSPSPSSPSSSPSPSPSSSPSSGSGAFESGGEAVVGSRPVYLDNQATTVQDPRVTDAMLPFLFDKFGNPHSSSHAVGWEADAAVEKARKQVAHLLGLDASRAREIIFTSGATESNNLALKGAVHYYCRGHPVTFRKSEKRGETRAAARARRHVITTQLEHKCALQCCRMLQLEFSESQGARGCDVTYLPVKTDGLVDLEELEKAIRPDTLLLSVMFVNNEIGVVQNLEEIGKICKRHDILFHTDAAQGAGKLPIDVDEMGIDLLSLSSHKIYGPKGIGALFVRAKNPRVRLQPLIDGGGQERGLRSGTLATPLCVGFGAACELAEKEMENDRRHVSRLARLLLDSVREQIPDIEVNGSLTSRYPGNLNISFTFVEGESVLMSIRDVAISSGSACTSASLEPSYVLRALGVGEEVAHTSLRFGIGRFTREEDVRQCVERLVKQIHRLRELSPLYEMEMAKRKALASGVCPNDETDGNALIWT</sequence>
<evidence type="ECO:0000256" key="4">
    <source>
        <dbReference type="ARBA" id="ARBA00022679"/>
    </source>
</evidence>
<dbReference type="PROSITE" id="PS00595">
    <property type="entry name" value="AA_TRANSFER_CLASS_5"/>
    <property type="match status" value="1"/>
</dbReference>
<dbReference type="Gene3D" id="3.40.640.10">
    <property type="entry name" value="Type I PLP-dependent aspartate aminotransferase-like (Major domain)"/>
    <property type="match status" value="1"/>
</dbReference>
<dbReference type="InterPro" id="IPR015421">
    <property type="entry name" value="PyrdxlP-dep_Trfase_major"/>
</dbReference>
<dbReference type="Gene3D" id="1.10.260.50">
    <property type="match status" value="1"/>
</dbReference>
<evidence type="ECO:0000313" key="13">
    <source>
        <dbReference type="Proteomes" id="UP000284452"/>
    </source>
</evidence>